<dbReference type="InterPro" id="IPR004860">
    <property type="entry name" value="LAGLIDADG_dom"/>
</dbReference>
<name>H9CNM5_TALSN</name>
<keyword evidence="4" id="KW-1185">Reference proteome</keyword>
<proteinExistence type="predicted"/>
<dbReference type="PANTHER" id="PTHR36181">
    <property type="entry name" value="INTRON-ENCODED ENDONUCLEASE AI3-RELATED"/>
    <property type="match status" value="1"/>
</dbReference>
<organism evidence="4">
    <name type="scientific">Talaromyces stipitatus (strain ATCC 10500 / CBS 375.48 / QM 6759 / NRRL 1006)</name>
    <name type="common">Penicillium stipitatum</name>
    <dbReference type="NCBI Taxonomy" id="441959"/>
    <lineage>
        <taxon>Eukaryota</taxon>
        <taxon>Fungi</taxon>
        <taxon>Dikarya</taxon>
        <taxon>Ascomycota</taxon>
        <taxon>Pezizomycotina</taxon>
        <taxon>Eurotiomycetes</taxon>
        <taxon>Eurotiomycetidae</taxon>
        <taxon>Eurotiales</taxon>
        <taxon>Trichocomaceae</taxon>
        <taxon>Talaromyces</taxon>
        <taxon>Talaromyces sect. Talaromyces</taxon>
    </lineage>
</organism>
<dbReference type="PANTHER" id="PTHR36181:SF2">
    <property type="entry name" value="INTRON-ENCODED ENDONUCLEASE AI3-RELATED"/>
    <property type="match status" value="1"/>
</dbReference>
<keyword evidence="3" id="KW-0496">Mitochondrion</keyword>
<protein>
    <submittedName>
        <fullName evidence="3">Intron-encoded LAGLIDADG endonuclease family protein</fullName>
    </submittedName>
</protein>
<evidence type="ECO:0000313" key="3">
    <source>
        <dbReference type="EMBL" id="AFD95919.1"/>
    </source>
</evidence>
<dbReference type="InterPro" id="IPR051289">
    <property type="entry name" value="LAGLIDADG_Endonuclease"/>
</dbReference>
<feature type="domain" description="Homing endonuclease LAGLIDADG" evidence="2">
    <location>
        <begin position="246"/>
        <end position="336"/>
    </location>
</feature>
<keyword evidence="3" id="KW-0255">Endonuclease</keyword>
<dbReference type="Gene3D" id="3.10.28.10">
    <property type="entry name" value="Homing endonucleases"/>
    <property type="match status" value="2"/>
</dbReference>
<dbReference type="GO" id="GO:0004519">
    <property type="term" value="F:endonuclease activity"/>
    <property type="evidence" value="ECO:0007669"/>
    <property type="project" value="UniProtKB-KW"/>
</dbReference>
<evidence type="ECO:0000313" key="4">
    <source>
        <dbReference type="Proteomes" id="UP000001745"/>
    </source>
</evidence>
<gene>
    <name evidence="3" type="ORF">TSTA_m0420</name>
</gene>
<dbReference type="VEuPathDB" id="FungiDB:TSTA_m0420"/>
<evidence type="ECO:0000256" key="1">
    <source>
        <dbReference type="SAM" id="Phobius"/>
    </source>
</evidence>
<dbReference type="InParanoid" id="H9CNM5"/>
<dbReference type="SUPFAM" id="SSF55608">
    <property type="entry name" value="Homing endonucleases"/>
    <property type="match status" value="2"/>
</dbReference>
<geneLocation type="mitochondrion" evidence="3"/>
<keyword evidence="3" id="KW-0378">Hydrolase</keyword>
<dbReference type="InterPro" id="IPR027434">
    <property type="entry name" value="Homing_endonucl"/>
</dbReference>
<accession>H9CNM5</accession>
<dbReference type="AlphaFoldDB" id="H9CNM5"/>
<dbReference type="GO" id="GO:0005739">
    <property type="term" value="C:mitochondrion"/>
    <property type="evidence" value="ECO:0007669"/>
    <property type="project" value="UniProtKB-ARBA"/>
</dbReference>
<dbReference type="EMBL" id="JQ354994">
    <property type="protein sequence ID" value="AFD95919.1"/>
    <property type="molecule type" value="Genomic_DNA"/>
</dbReference>
<dbReference type="STRING" id="441959.H9CNM5"/>
<evidence type="ECO:0000259" key="2">
    <source>
        <dbReference type="Pfam" id="PF00961"/>
    </source>
</evidence>
<keyword evidence="3" id="KW-0540">Nuclease</keyword>
<dbReference type="Pfam" id="PF00961">
    <property type="entry name" value="LAGLIDADG_1"/>
    <property type="match status" value="2"/>
</dbReference>
<feature type="transmembrane region" description="Helical" evidence="1">
    <location>
        <begin position="21"/>
        <end position="38"/>
    </location>
</feature>
<keyword evidence="1" id="KW-0812">Transmembrane</keyword>
<dbReference type="Proteomes" id="UP000001745">
    <property type="component" value="Mitochondrion"/>
</dbReference>
<sequence length="362" mass="43228">MDKELFYSDIKKSKFSSMRKTLQLILFYIILYVIYYSYQMFYYLTNNYTIYVKMYMARRQCAWLKNKRLFFSHQRLDGKHLYKKDNKIEFEEWLVGFTDGDGNFHIAEQKVGDTVKWNLSFKLTQSAYNARVLNYIKKELGIGSITKNGKKLQFFIKDRKIIESVLIPIFDKYPLLTTKYFDYMKLKKALSILNNTEVSKTYKDIEIKKLKDSKPPVNYISPAWNNARLPLTNVDSLNNVMTKSWLVGFIEAEGSFYLTNKDSNRIVHGFGLTQKLDKIVLESIGILLHISTKVKYKEIYNHYILDTTNSRAIENIIEYFNNTMKGMKSLEYRIWVRSYIKYKNNFDKLYKIRNFVRKLRKN</sequence>
<keyword evidence="1" id="KW-0472">Membrane</keyword>
<feature type="domain" description="Homing endonuclease LAGLIDADG" evidence="2">
    <location>
        <begin position="94"/>
        <end position="189"/>
    </location>
</feature>
<keyword evidence="1" id="KW-1133">Transmembrane helix</keyword>
<reference evidence="3 4" key="1">
    <citation type="journal article" date="2012" name="BMC Genomics">
        <title>Sequencing of mitochondrial genomes of nine Aspergillus and Penicillium species identifies mobile introns and accessory genes as main sources of genome size variability.</title>
        <authorList>
            <person name="Joardar V."/>
            <person name="Abrams N.F."/>
            <person name="Hostetler J."/>
            <person name="Paukstelis P.J."/>
            <person name="Pakala S."/>
            <person name="Pakala S.B."/>
            <person name="Zafar N."/>
            <person name="Abolude O.O."/>
            <person name="Payne G."/>
            <person name="Andrianopoulos A."/>
            <person name="Denning D.W."/>
            <person name="Nierman W.C."/>
        </authorList>
    </citation>
    <scope>NUCLEOTIDE SEQUENCE [LARGE SCALE GENOMIC DNA]</scope>
    <source>
        <strain evidence="4">ATCC 10500 / CBS 375.48 / QM 6759 / NRRL 1006</strain>
    </source>
</reference>